<reference evidence="3 4" key="1">
    <citation type="journal article" date="2014" name="Nature">
        <title>The genomic substrate for adaptive radiation in African cichlid fish.</title>
        <authorList>
            <person name="Brawand D."/>
            <person name="Wagner C.E."/>
            <person name="Li Y.I."/>
            <person name="Malinsky M."/>
            <person name="Keller I."/>
            <person name="Fan S."/>
            <person name="Simakov O."/>
            <person name="Ng A.Y."/>
            <person name="Lim Z.W."/>
            <person name="Bezault E."/>
            <person name="Turner-Maier J."/>
            <person name="Johnson J."/>
            <person name="Alcazar R."/>
            <person name="Noh H.J."/>
            <person name="Russell P."/>
            <person name="Aken B."/>
            <person name="Alfoldi J."/>
            <person name="Amemiya C."/>
            <person name="Azzouzi N."/>
            <person name="Baroiller J.F."/>
            <person name="Barloy-Hubler F."/>
            <person name="Berlin A."/>
            <person name="Bloomquist R."/>
            <person name="Carleton K.L."/>
            <person name="Conte M.A."/>
            <person name="D'Cotta H."/>
            <person name="Eshel O."/>
            <person name="Gaffney L."/>
            <person name="Galibert F."/>
            <person name="Gante H.F."/>
            <person name="Gnerre S."/>
            <person name="Greuter L."/>
            <person name="Guyon R."/>
            <person name="Haddad N.S."/>
            <person name="Haerty W."/>
            <person name="Harris R.M."/>
            <person name="Hofmann H.A."/>
            <person name="Hourlier T."/>
            <person name="Hulata G."/>
            <person name="Jaffe D.B."/>
            <person name="Lara M."/>
            <person name="Lee A.P."/>
            <person name="MacCallum I."/>
            <person name="Mwaiko S."/>
            <person name="Nikaido M."/>
            <person name="Nishihara H."/>
            <person name="Ozouf-Costaz C."/>
            <person name="Penman D.J."/>
            <person name="Przybylski D."/>
            <person name="Rakotomanga M."/>
            <person name="Renn S.C.P."/>
            <person name="Ribeiro F.J."/>
            <person name="Ron M."/>
            <person name="Salzburger W."/>
            <person name="Sanchez-Pulido L."/>
            <person name="Santos M.E."/>
            <person name="Searle S."/>
            <person name="Sharpe T."/>
            <person name="Swofford R."/>
            <person name="Tan F.J."/>
            <person name="Williams L."/>
            <person name="Young S."/>
            <person name="Yin S."/>
            <person name="Okada N."/>
            <person name="Kocher T.D."/>
            <person name="Miska E.A."/>
            <person name="Lander E.S."/>
            <person name="Venkatesh B."/>
            <person name="Fernald R.D."/>
            <person name="Meyer A."/>
            <person name="Ponting C.P."/>
            <person name="Streelman J.T."/>
            <person name="Lindblad-Toh K."/>
            <person name="Seehausen O."/>
            <person name="Di Palma F."/>
        </authorList>
    </citation>
    <scope>NUCLEOTIDE SEQUENCE</scope>
</reference>
<dbReference type="InterPro" id="IPR051261">
    <property type="entry name" value="NLR"/>
</dbReference>
<dbReference type="SMART" id="SM00368">
    <property type="entry name" value="LRR_RI"/>
    <property type="match status" value="7"/>
</dbReference>
<dbReference type="SUPFAM" id="SSF52047">
    <property type="entry name" value="RNI-like"/>
    <property type="match status" value="1"/>
</dbReference>
<dbReference type="Proteomes" id="UP000265160">
    <property type="component" value="LG9"/>
</dbReference>
<name>A0A3P9CYJ4_9CICH</name>
<dbReference type="AlphaFoldDB" id="A0A3P9CYJ4"/>
<evidence type="ECO:0000313" key="3">
    <source>
        <dbReference type="Ensembl" id="ENSMZEP00005027425.1"/>
    </source>
</evidence>
<keyword evidence="4" id="KW-1185">Reference proteome</keyword>
<accession>A0A3P9CYJ4</accession>
<organism evidence="3 4">
    <name type="scientific">Maylandia zebra</name>
    <name type="common">zebra mbuna</name>
    <dbReference type="NCBI Taxonomy" id="106582"/>
    <lineage>
        <taxon>Eukaryota</taxon>
        <taxon>Metazoa</taxon>
        <taxon>Chordata</taxon>
        <taxon>Craniata</taxon>
        <taxon>Vertebrata</taxon>
        <taxon>Euteleostomi</taxon>
        <taxon>Actinopterygii</taxon>
        <taxon>Neopterygii</taxon>
        <taxon>Teleostei</taxon>
        <taxon>Neoteleostei</taxon>
        <taxon>Acanthomorphata</taxon>
        <taxon>Ovalentaria</taxon>
        <taxon>Cichlomorphae</taxon>
        <taxon>Cichliformes</taxon>
        <taxon>Cichlidae</taxon>
        <taxon>African cichlids</taxon>
        <taxon>Pseudocrenilabrinae</taxon>
        <taxon>Haplochromini</taxon>
        <taxon>Maylandia</taxon>
        <taxon>Maylandia zebra complex</taxon>
    </lineage>
</organism>
<dbReference type="InterPro" id="IPR032675">
    <property type="entry name" value="LRR_dom_sf"/>
</dbReference>
<sequence>EGMELPAREQQVSAWSLLLALNVYVYLKLRGGQRCQGWGVHPDGTLDSVYPLKSNPSHLTELDMSFNNLQDSGAKLSAGLKSPNCQLRILRFKGCSLSEVSCAALTSALKTNPSHLVELHLSGNDQKESDVKGLCAYLESPHCKLQTLRSDYKWHLLRDVVTKRISNSMLSVTQYKLGTEQLRSLCTLLLHGSKITSVVFYSFFRLDSCSLSETSCDHLVSALKSNPSHLRELDLNYNMNLQDSGVKMLCGFLQSPDCNLETLRSESVMFLSDNIVSEKSLVGGADSLSFLIHIIFSNSFSFSLCGLSEISCAYLASALTSNPSHLKHLELSNNNVQDAGVKHLCGFLERPCCTLEKLSLRSCSLSHISCTSLASALKSNPSHLRELDLKYNNLKDLDVKQLSDLVETPDLRVE</sequence>
<evidence type="ECO:0000313" key="4">
    <source>
        <dbReference type="Proteomes" id="UP000265160"/>
    </source>
</evidence>
<keyword evidence="1" id="KW-0433">Leucine-rich repeat</keyword>
<proteinExistence type="predicted"/>
<evidence type="ECO:0000256" key="1">
    <source>
        <dbReference type="ARBA" id="ARBA00022614"/>
    </source>
</evidence>
<dbReference type="GeneTree" id="ENSGT01150000286904"/>
<keyword evidence="2" id="KW-0677">Repeat</keyword>
<protein>
    <recommendedName>
        <fullName evidence="5">NACHT LRR and PYD domain-containing protein</fullName>
    </recommendedName>
</protein>
<dbReference type="PANTHER" id="PTHR24106">
    <property type="entry name" value="NACHT, LRR AND CARD DOMAINS-CONTAINING"/>
    <property type="match status" value="1"/>
</dbReference>
<reference evidence="3" key="2">
    <citation type="submission" date="2025-08" db="UniProtKB">
        <authorList>
            <consortium name="Ensembl"/>
        </authorList>
    </citation>
    <scope>IDENTIFICATION</scope>
</reference>
<evidence type="ECO:0008006" key="5">
    <source>
        <dbReference type="Google" id="ProtNLM"/>
    </source>
</evidence>
<evidence type="ECO:0000256" key="2">
    <source>
        <dbReference type="ARBA" id="ARBA00022737"/>
    </source>
</evidence>
<dbReference type="PROSITE" id="PS51450">
    <property type="entry name" value="LRR"/>
    <property type="match status" value="1"/>
</dbReference>
<reference evidence="3" key="3">
    <citation type="submission" date="2025-09" db="UniProtKB">
        <authorList>
            <consortium name="Ensembl"/>
        </authorList>
    </citation>
    <scope>IDENTIFICATION</scope>
</reference>
<dbReference type="InterPro" id="IPR001611">
    <property type="entry name" value="Leu-rich_rpt"/>
</dbReference>
<dbReference type="Gene3D" id="3.80.10.10">
    <property type="entry name" value="Ribonuclease Inhibitor"/>
    <property type="match status" value="3"/>
</dbReference>
<dbReference type="Pfam" id="PF13516">
    <property type="entry name" value="LRR_6"/>
    <property type="match status" value="4"/>
</dbReference>
<dbReference type="Ensembl" id="ENSMZET00005028297.1">
    <property type="protein sequence ID" value="ENSMZEP00005027425.1"/>
    <property type="gene ID" value="ENSMZEG00005020445.1"/>
</dbReference>